<feature type="compositionally biased region" description="Basic and acidic residues" evidence="1">
    <location>
        <begin position="76"/>
        <end position="86"/>
    </location>
</feature>
<dbReference type="STRING" id="1072389.K1WYC5"/>
<feature type="compositionally biased region" description="Low complexity" evidence="1">
    <location>
        <begin position="176"/>
        <end position="189"/>
    </location>
</feature>
<feature type="region of interest" description="Disordered" evidence="1">
    <location>
        <begin position="1"/>
        <end position="41"/>
    </location>
</feature>
<evidence type="ECO:0000313" key="2">
    <source>
        <dbReference type="EMBL" id="EKD17582.1"/>
    </source>
</evidence>
<feature type="region of interest" description="Disordered" evidence="1">
    <location>
        <begin position="176"/>
        <end position="294"/>
    </location>
</feature>
<feature type="compositionally biased region" description="Polar residues" evidence="1">
    <location>
        <begin position="311"/>
        <end position="327"/>
    </location>
</feature>
<feature type="compositionally biased region" description="Low complexity" evidence="1">
    <location>
        <begin position="284"/>
        <end position="294"/>
    </location>
</feature>
<proteinExistence type="predicted"/>
<dbReference type="EMBL" id="JH921436">
    <property type="protein sequence ID" value="EKD17582.1"/>
    <property type="molecule type" value="Genomic_DNA"/>
</dbReference>
<dbReference type="Pfam" id="PF12855">
    <property type="entry name" value="Ecl1"/>
    <property type="match status" value="1"/>
</dbReference>
<protein>
    <submittedName>
        <fullName evidence="2">Uncharacterized protein</fullName>
    </submittedName>
</protein>
<gene>
    <name evidence="2" type="ORF">MBM_04443</name>
</gene>
<sequence>MAQSRPPPGRPYAAATSPPLSPRTYTEKKHSSRRRSGKDVVVIVSEKKALRPAAVTRKTAAVHPIRGGGYNSSSRSQKEQHEDEGRDSGESFLQFWYVCRSVVMGAGTRAIVPVGDAYRPRSLALHDCPTSLPTCDPTRAQPTDKSYSMTCEKQFLPADNLVLYCSDSCRVHDQTSSNQTSYYPSSSSPPLTPFARHFSSSHDDGPDIIPPFSPTQSRPRSYFNSDPYSESPSHQYSASPPPSESQSTRSTSSTALDSLRTLATALPRSPPSHAHSRAHPSSPPRSAASSASSLARSSSGVWDYIPFTGSKVTMPTPSATPGNSYSHMSAAGTSASSGRSREDLYAYGKSQMAGGGGGGGYGSTGGMGMDRPLPPRTGPSGYGHRPRSIDLVTPLAGY</sequence>
<feature type="region of interest" description="Disordered" evidence="1">
    <location>
        <begin position="311"/>
        <end position="337"/>
    </location>
</feature>
<organism evidence="2 3">
    <name type="scientific">Marssonina brunnea f. sp. multigermtubi (strain MB_m1)</name>
    <name type="common">Marssonina leaf spot fungus</name>
    <dbReference type="NCBI Taxonomy" id="1072389"/>
    <lineage>
        <taxon>Eukaryota</taxon>
        <taxon>Fungi</taxon>
        <taxon>Dikarya</taxon>
        <taxon>Ascomycota</taxon>
        <taxon>Pezizomycotina</taxon>
        <taxon>Leotiomycetes</taxon>
        <taxon>Helotiales</taxon>
        <taxon>Drepanopezizaceae</taxon>
        <taxon>Drepanopeziza</taxon>
    </lineage>
</organism>
<reference evidence="2 3" key="1">
    <citation type="journal article" date="2012" name="BMC Genomics">
        <title>Sequencing the genome of Marssonina brunnea reveals fungus-poplar co-evolution.</title>
        <authorList>
            <person name="Zhu S."/>
            <person name="Cao Y.-Z."/>
            <person name="Jiang C."/>
            <person name="Tan B.-Y."/>
            <person name="Wang Z."/>
            <person name="Feng S."/>
            <person name="Zhang L."/>
            <person name="Su X.-H."/>
            <person name="Brejova B."/>
            <person name="Vinar T."/>
            <person name="Xu M."/>
            <person name="Wang M.-X."/>
            <person name="Zhang S.-G."/>
            <person name="Huang M.-R."/>
            <person name="Wu R."/>
            <person name="Zhou Y."/>
        </authorList>
    </citation>
    <scope>NUCLEOTIDE SEQUENCE [LARGE SCALE GENOMIC DNA]</scope>
    <source>
        <strain evidence="2 3">MB_m1</strain>
    </source>
</reference>
<feature type="region of interest" description="Disordered" evidence="1">
    <location>
        <begin position="349"/>
        <end position="398"/>
    </location>
</feature>
<feature type="compositionally biased region" description="Pro residues" evidence="1">
    <location>
        <begin position="1"/>
        <end position="10"/>
    </location>
</feature>
<feature type="compositionally biased region" description="Low complexity" evidence="1">
    <location>
        <begin position="244"/>
        <end position="254"/>
    </location>
</feature>
<accession>K1WYC5</accession>
<keyword evidence="3" id="KW-1185">Reference proteome</keyword>
<dbReference type="HOGENOM" id="CLU_836762_0_0_1"/>
<dbReference type="KEGG" id="mbe:MBM_04443"/>
<feature type="compositionally biased region" description="Gly residues" evidence="1">
    <location>
        <begin position="353"/>
        <end position="368"/>
    </location>
</feature>
<feature type="compositionally biased region" description="Polar residues" evidence="1">
    <location>
        <begin position="214"/>
        <end position="238"/>
    </location>
</feature>
<dbReference type="AlphaFoldDB" id="K1WYC5"/>
<evidence type="ECO:0000256" key="1">
    <source>
        <dbReference type="SAM" id="MobiDB-lite"/>
    </source>
</evidence>
<dbReference type="InterPro" id="IPR024368">
    <property type="entry name" value="Ecl1/2/3"/>
</dbReference>
<dbReference type="eggNOG" id="ENOG502R8KJ">
    <property type="taxonomic scope" value="Eukaryota"/>
</dbReference>
<evidence type="ECO:0000313" key="3">
    <source>
        <dbReference type="Proteomes" id="UP000006753"/>
    </source>
</evidence>
<name>K1WYC5_MARBU</name>
<feature type="region of interest" description="Disordered" evidence="1">
    <location>
        <begin position="53"/>
        <end position="86"/>
    </location>
</feature>
<dbReference type="InParanoid" id="K1WYC5"/>
<dbReference type="OrthoDB" id="3599883at2759"/>
<dbReference type="Proteomes" id="UP000006753">
    <property type="component" value="Unassembled WGS sequence"/>
</dbReference>